<dbReference type="InterPro" id="IPR020472">
    <property type="entry name" value="WD40_PAC1"/>
</dbReference>
<dbReference type="Pfam" id="PF00400">
    <property type="entry name" value="WD40"/>
    <property type="match status" value="2"/>
</dbReference>
<dbReference type="GO" id="GO:0008270">
    <property type="term" value="F:zinc ion binding"/>
    <property type="evidence" value="ECO:0007669"/>
    <property type="project" value="UniProtKB-KW"/>
</dbReference>
<dbReference type="CDD" id="cd00590">
    <property type="entry name" value="RRM_SF"/>
    <property type="match status" value="1"/>
</dbReference>
<evidence type="ECO:0000256" key="4">
    <source>
        <dbReference type="ARBA" id="ARBA00022771"/>
    </source>
</evidence>
<feature type="region of interest" description="Disordered" evidence="9">
    <location>
        <begin position="1229"/>
        <end position="1259"/>
    </location>
</feature>
<feature type="region of interest" description="Disordered" evidence="9">
    <location>
        <begin position="467"/>
        <end position="489"/>
    </location>
</feature>
<feature type="region of interest" description="Disordered" evidence="9">
    <location>
        <begin position="538"/>
        <end position="580"/>
    </location>
</feature>
<evidence type="ECO:0000256" key="3">
    <source>
        <dbReference type="ARBA" id="ARBA00022737"/>
    </source>
</evidence>
<dbReference type="PRINTS" id="PR00320">
    <property type="entry name" value="GPROTEINBRPT"/>
</dbReference>
<dbReference type="InterPro" id="IPR036322">
    <property type="entry name" value="WD40_repeat_dom_sf"/>
</dbReference>
<evidence type="ECO:0000256" key="1">
    <source>
        <dbReference type="ARBA" id="ARBA00022574"/>
    </source>
</evidence>
<dbReference type="SMART" id="SM00360">
    <property type="entry name" value="RRM"/>
    <property type="match status" value="1"/>
</dbReference>
<evidence type="ECO:0000313" key="11">
    <source>
        <dbReference type="EMBL" id="KAJ2779385.1"/>
    </source>
</evidence>
<dbReference type="GO" id="GO:1904263">
    <property type="term" value="P:positive regulation of TORC1 signaling"/>
    <property type="evidence" value="ECO:0007669"/>
    <property type="project" value="TreeGrafter"/>
</dbReference>
<keyword evidence="3" id="KW-0677">Repeat</keyword>
<dbReference type="PROSITE" id="PS00678">
    <property type="entry name" value="WD_REPEATS_1"/>
    <property type="match status" value="1"/>
</dbReference>
<dbReference type="GO" id="GO:0003723">
    <property type="term" value="F:RNA binding"/>
    <property type="evidence" value="ECO:0007669"/>
    <property type="project" value="UniProtKB-UniRule"/>
</dbReference>
<dbReference type="InterPro" id="IPR037590">
    <property type="entry name" value="WDR24"/>
</dbReference>
<evidence type="ECO:0000256" key="2">
    <source>
        <dbReference type="ARBA" id="ARBA00022723"/>
    </source>
</evidence>
<keyword evidence="2" id="KW-0479">Metal-binding</keyword>
<protein>
    <submittedName>
        <fullName evidence="11">SEA (Seh1-associated) complex subunit</fullName>
    </submittedName>
</protein>
<evidence type="ECO:0000256" key="7">
    <source>
        <dbReference type="PROSITE-ProRule" id="PRU00176"/>
    </source>
</evidence>
<feature type="compositionally biased region" description="Low complexity" evidence="9">
    <location>
        <begin position="208"/>
        <end position="224"/>
    </location>
</feature>
<dbReference type="CDD" id="cd16693">
    <property type="entry name" value="mRING-H2-C3H3C2_WDR24"/>
    <property type="match status" value="1"/>
</dbReference>
<evidence type="ECO:0000256" key="5">
    <source>
        <dbReference type="ARBA" id="ARBA00022833"/>
    </source>
</evidence>
<feature type="domain" description="RRM" evidence="10">
    <location>
        <begin position="58"/>
        <end position="141"/>
    </location>
</feature>
<keyword evidence="1 8" id="KW-0853">WD repeat</keyword>
<evidence type="ECO:0000256" key="6">
    <source>
        <dbReference type="ARBA" id="ARBA00022884"/>
    </source>
</evidence>
<name>A0A9W8HDG1_9FUNG</name>
<proteinExistence type="predicted"/>
<feature type="compositionally biased region" description="Polar residues" evidence="9">
    <location>
        <begin position="310"/>
        <end position="327"/>
    </location>
</feature>
<dbReference type="InterPro" id="IPR000504">
    <property type="entry name" value="RRM_dom"/>
</dbReference>
<feature type="compositionally biased region" description="Low complexity" evidence="9">
    <location>
        <begin position="540"/>
        <end position="549"/>
    </location>
</feature>
<dbReference type="Pfam" id="PF00076">
    <property type="entry name" value="RRM_1"/>
    <property type="match status" value="1"/>
</dbReference>
<dbReference type="InterPro" id="IPR012677">
    <property type="entry name" value="Nucleotide-bd_a/b_plait_sf"/>
</dbReference>
<dbReference type="Pfam" id="PF13865">
    <property type="entry name" value="FoP_duplication"/>
    <property type="match status" value="1"/>
</dbReference>
<organism evidence="11 12">
    <name type="scientific">Coemansia interrupta</name>
    <dbReference type="NCBI Taxonomy" id="1126814"/>
    <lineage>
        <taxon>Eukaryota</taxon>
        <taxon>Fungi</taxon>
        <taxon>Fungi incertae sedis</taxon>
        <taxon>Zoopagomycota</taxon>
        <taxon>Kickxellomycotina</taxon>
        <taxon>Kickxellomycetes</taxon>
        <taxon>Kickxellales</taxon>
        <taxon>Kickxellaceae</taxon>
        <taxon>Coemansia</taxon>
    </lineage>
</organism>
<dbReference type="SUPFAM" id="SSF50978">
    <property type="entry name" value="WD40 repeat-like"/>
    <property type="match status" value="1"/>
</dbReference>
<sequence length="1810" mass="195962">MEGRLGAQGDARKQQIQQQRQRRQRNGGDDDDNIDPDSSRGMTIAGRNRDTAPYDELRVVYVTGLPRNYSEEQIERMFSDIGRIDQIRMGIDKNERFIGKAELVYRIADDARSAIQVFDGETLYGTDDTLLNKVEIRYSSPKNWEYLEDIKYKDSLPTARNVPIGSRLSGMNSQNAMAAAAIYAAAAAAAASAQQQLQQQGMGGGFSRNQGHMGGRQRNQNQRHNGNEKRQPSVTAQQLDDDLDAYMKDSNNAESVKDAEPPATSATDSSKPKSAAGNRRTANKQGKRTPSGAATTKPKLEPLPEILHSPSVSEAQTPRVSPTASVRSNRRREKLKTNEHKAFEAAFFGGEQPLLQVTADDDGEIYNNTPMTASGEPSPLSEKPSELQRVRSRTTTPGRGRGREHSGVFARRGNLRPAANRPNTAVGGRGDIGNIFAHPSVLTPSDELGMSGINSAGLIAERQSPGGDINGTSANSANSAGSGYRRRGHTLEPDQLSLSRFASDGVGKVPQTATASHFHVSTSNASLANHPVRAVIKKGSASSSATTSTVEIDSEMPSQQPIQSKQPEQQQQQQQQGQLARMLVSYAPENNAASLRPSPETPRVLTNNGHTGSSASSGRPKRGGSSGDSRLSHYKGVFGTRMRSTAGDQAHSGSPDEHPHHQHQRNIQSTSAEMPSAFISTSMDDMADDVGTGAGHSSGSIGESPGAAHRTVSQTTGAHLPNVRISKPSTVHVTGDNTVDTAEPLAKSTESATNGHIYQQSQHNGHQHQRRESVNMSSQQRAVTQTGLPTIGSLSINGRVASGADSVRGDMSYADASRGNSFNSDNGYDDHGGALSAATAAATAAYTASSAASLHSAELRCPWRPDLSHTKPNPNRTLKGTFNRKWANIAAAPGSKPVCAVAGHEGLVLLNMGPDVISQRSQPSAVVRRWSMAMVFKDVIWKPSDYIATGSNDGTVMIWDPNRLNDSIVRKYHELSRSINRLTHKPDDPFFIYAAFSDTHLLGWDVRVHNSHSSFRIEMPRAPQDISCNPIDSNAIAAISSEGQISLWDIRKPNQFVKQFHAHSAYNGQCLTWHPKGRFIASGASDQTIKIWDISSANSSKFNVTPFCSIHTVAVTTNRLQWRPGYDTQISSSAFSQDSRLQVWDMRNPNHSIMYHDLHSSPIGGFVWVDEDTVWSTSRAPQHANESNIVQCNMQTDAVITAGLVGSTSADFSSSHQIAVATGAFHPRADPELSPALPRRQGAVAPDSGSTGKSAKSDDSSADALNLVKFQANLPESFVDEHLLDSDMASRATTICYLAVNYRFDPDAFTECCENNARAAAHLGIYGIAKFWQFLAATFGDSLPLKSRRKPKKPSASAETSLDTQHQQQQQQQQRNDDDPIHTAGSGIHTSVDNSRASSIMFPSRSVATDPSSDEEPYFKYGNALSPLSASRHSSSVSLTHLRSAAAGAAKHQPQRHLGSASGARLERGFMSLSHTNLQQASLTAKKSQMPSPLVQSASNSFTGRMNNFTSEPTTPATRNANHRTFISSTNNPSLASMASATSQRLSRNVPSPSRKNLLADETPGGTNSEAVSTQYLEFLSAPASFISHGPPIINHVALDSDGGSRVIERTADGAECKLRDEKPTGLAKLELREMRNTTKAELKLVIDSCAYYADKGDVQTAVTVALLMRNFIKLSRWKIAERWFASYIELLDLHMAFAPSTEIILASPFESVKEELMSNIFINLSCSQCGSALSYVADMGFTRCVECQHKANSCVICEQPTDGRFIWCQGCGHGGHAEHISDWFDVRKQHMCPSGCGHICQPVLSTEYA</sequence>
<dbReference type="SMART" id="SM00320">
    <property type="entry name" value="WD40"/>
    <property type="match status" value="4"/>
</dbReference>
<dbReference type="InterPro" id="IPR035979">
    <property type="entry name" value="RBD_domain_sf"/>
</dbReference>
<feature type="region of interest" description="Disordered" evidence="9">
    <location>
        <begin position="370"/>
        <end position="431"/>
    </location>
</feature>
<dbReference type="InterPro" id="IPR025715">
    <property type="entry name" value="FoP_C"/>
</dbReference>
<evidence type="ECO:0000256" key="8">
    <source>
        <dbReference type="PROSITE-ProRule" id="PRU00221"/>
    </source>
</evidence>
<feature type="repeat" description="WD" evidence="8">
    <location>
        <begin position="1071"/>
        <end position="1102"/>
    </location>
</feature>
<dbReference type="GO" id="GO:0061700">
    <property type="term" value="C:GATOR2 complex"/>
    <property type="evidence" value="ECO:0007669"/>
    <property type="project" value="TreeGrafter"/>
</dbReference>
<keyword evidence="12" id="KW-1185">Reference proteome</keyword>
<dbReference type="EMBL" id="JANBUM010000301">
    <property type="protein sequence ID" value="KAJ2779385.1"/>
    <property type="molecule type" value="Genomic_DNA"/>
</dbReference>
<dbReference type="GO" id="GO:0016239">
    <property type="term" value="P:positive regulation of macroautophagy"/>
    <property type="evidence" value="ECO:0007669"/>
    <property type="project" value="TreeGrafter"/>
</dbReference>
<comment type="caution">
    <text evidence="11">The sequence shown here is derived from an EMBL/GenBank/DDBJ whole genome shotgun (WGS) entry which is preliminary data.</text>
</comment>
<dbReference type="PROSITE" id="PS50082">
    <property type="entry name" value="WD_REPEATS_2"/>
    <property type="match status" value="2"/>
</dbReference>
<dbReference type="InterPro" id="IPR019775">
    <property type="entry name" value="WD40_repeat_CS"/>
</dbReference>
<feature type="region of interest" description="Disordered" evidence="9">
    <location>
        <begin position="252"/>
        <end position="334"/>
    </location>
</feature>
<keyword evidence="4" id="KW-0863">Zinc-finger</keyword>
<dbReference type="GO" id="GO:0005829">
    <property type="term" value="C:cytosol"/>
    <property type="evidence" value="ECO:0007669"/>
    <property type="project" value="TreeGrafter"/>
</dbReference>
<dbReference type="SMART" id="SM01218">
    <property type="entry name" value="FoP_duplication"/>
    <property type="match status" value="1"/>
</dbReference>
<dbReference type="GO" id="GO:0005774">
    <property type="term" value="C:vacuolar membrane"/>
    <property type="evidence" value="ECO:0007669"/>
    <property type="project" value="TreeGrafter"/>
</dbReference>
<keyword evidence="5" id="KW-0862">Zinc</keyword>
<gene>
    <name evidence="11" type="primary">RTC1</name>
    <name evidence="11" type="ORF">GGI15_003890</name>
</gene>
<feature type="region of interest" description="Disordered" evidence="9">
    <location>
        <begin position="1"/>
        <end position="48"/>
    </location>
</feature>
<feature type="region of interest" description="Disordered" evidence="9">
    <location>
        <begin position="199"/>
        <end position="235"/>
    </location>
</feature>
<dbReference type="PANTHER" id="PTHR46200:SF1">
    <property type="entry name" value="GATOR COMPLEX PROTEIN WDR24"/>
    <property type="match status" value="1"/>
</dbReference>
<evidence type="ECO:0000313" key="12">
    <source>
        <dbReference type="Proteomes" id="UP001140172"/>
    </source>
</evidence>
<feature type="compositionally biased region" description="Low complexity" evidence="9">
    <location>
        <begin position="557"/>
        <end position="578"/>
    </location>
</feature>
<dbReference type="InterPro" id="IPR049566">
    <property type="entry name" value="WDR59_RTC1-like_RING_Znf"/>
</dbReference>
<feature type="region of interest" description="Disordered" evidence="9">
    <location>
        <begin position="592"/>
        <end position="670"/>
    </location>
</feature>
<dbReference type="PROSITE" id="PS50102">
    <property type="entry name" value="RRM"/>
    <property type="match status" value="1"/>
</dbReference>
<feature type="region of interest" description="Disordered" evidence="9">
    <location>
        <begin position="690"/>
        <end position="722"/>
    </location>
</feature>
<dbReference type="SUPFAM" id="SSF54928">
    <property type="entry name" value="RNA-binding domain, RBD"/>
    <property type="match status" value="1"/>
</dbReference>
<feature type="region of interest" description="Disordered" evidence="9">
    <location>
        <begin position="1509"/>
        <end position="1567"/>
    </location>
</feature>
<feature type="compositionally biased region" description="Polar residues" evidence="9">
    <location>
        <begin position="1509"/>
        <end position="1555"/>
    </location>
</feature>
<dbReference type="Gene3D" id="2.130.10.10">
    <property type="entry name" value="YVTN repeat-like/Quinoprotein amine dehydrogenase"/>
    <property type="match status" value="1"/>
</dbReference>
<dbReference type="Proteomes" id="UP001140172">
    <property type="component" value="Unassembled WGS sequence"/>
</dbReference>
<feature type="compositionally biased region" description="Low complexity" evidence="9">
    <location>
        <begin position="1365"/>
        <end position="1374"/>
    </location>
</feature>
<accession>A0A9W8HDG1</accession>
<dbReference type="PROSITE" id="PS50294">
    <property type="entry name" value="WD_REPEATS_REGION"/>
    <property type="match status" value="1"/>
</dbReference>
<dbReference type="OrthoDB" id="60955at2759"/>
<feature type="compositionally biased region" description="Low complexity" evidence="9">
    <location>
        <begin position="470"/>
        <end position="483"/>
    </location>
</feature>
<reference evidence="11" key="1">
    <citation type="submission" date="2022-07" db="EMBL/GenBank/DDBJ databases">
        <title>Phylogenomic reconstructions and comparative analyses of Kickxellomycotina fungi.</title>
        <authorList>
            <person name="Reynolds N.K."/>
            <person name="Stajich J.E."/>
            <person name="Barry K."/>
            <person name="Grigoriev I.V."/>
            <person name="Crous P."/>
            <person name="Smith M.E."/>
        </authorList>
    </citation>
    <scope>NUCLEOTIDE SEQUENCE</scope>
    <source>
        <strain evidence="11">BCRC 34489</strain>
    </source>
</reference>
<keyword evidence="6 7" id="KW-0694">RNA-binding</keyword>
<dbReference type="Pfam" id="PF17120">
    <property type="entry name" value="zf-RING_16"/>
    <property type="match status" value="1"/>
</dbReference>
<dbReference type="PANTHER" id="PTHR46200">
    <property type="entry name" value="GATOR COMPLEX PROTEIN WDR24"/>
    <property type="match status" value="1"/>
</dbReference>
<feature type="region of interest" description="Disordered" evidence="9">
    <location>
        <begin position="1345"/>
        <end position="1395"/>
    </location>
</feature>
<evidence type="ECO:0000256" key="9">
    <source>
        <dbReference type="SAM" id="MobiDB-lite"/>
    </source>
</evidence>
<feature type="region of interest" description="Disordered" evidence="9">
    <location>
        <begin position="759"/>
        <end position="782"/>
    </location>
</feature>
<dbReference type="InterPro" id="IPR015943">
    <property type="entry name" value="WD40/YVTN_repeat-like_dom_sf"/>
</dbReference>
<evidence type="ECO:0000259" key="10">
    <source>
        <dbReference type="PROSITE" id="PS50102"/>
    </source>
</evidence>
<dbReference type="InterPro" id="IPR001680">
    <property type="entry name" value="WD40_rpt"/>
</dbReference>
<dbReference type="Gene3D" id="3.30.70.330">
    <property type="match status" value="1"/>
</dbReference>
<feature type="repeat" description="WD" evidence="8">
    <location>
        <begin position="944"/>
        <end position="960"/>
    </location>
</feature>